<comment type="caution">
    <text evidence="9">The sequence shown here is derived from an EMBL/GenBank/DDBJ whole genome shotgun (WGS) entry which is preliminary data.</text>
</comment>
<evidence type="ECO:0000256" key="5">
    <source>
        <dbReference type="ARBA" id="ARBA00023239"/>
    </source>
</evidence>
<dbReference type="EC" id="4.2.2.29" evidence="7"/>
<keyword evidence="6 7" id="KW-0961">Cell wall biogenesis/degradation</keyword>
<dbReference type="GO" id="GO:0005886">
    <property type="term" value="C:plasma membrane"/>
    <property type="evidence" value="ECO:0007669"/>
    <property type="project" value="UniProtKB-UniRule"/>
</dbReference>
<dbReference type="PATRIC" id="fig|1121405.3.peg.600"/>
<sequence>MKKWIFGMAAVGGLLSVCAAAAAIYLASDLSAFARQPIAHGRSNDSGAWETTVVLPPGQNFSDILKGLVDARVVADPRRFKLLARLLGYDRRIRAGEYLFTSAMSPIEILDKLARGKVVLRALTIPEGFNLREIAALLDREGMGVPERFLSKVTDPEFAAARGIPGKSLEGYLFPDTYYFPRNTAVEQIIQALLDRFEAVYTPEWTDRTRLMGLTRHEVVTLASMVEKETGVPEERRLIASVFHNRLKKGMRLQSDPTVIYGIENFDGNVTREHLNTPTAYNTYQLGGLPAGPIASPGRASLSAVLFPEETDFLYFVARGDGTHQFSKSLTEHNQAVRRYQLGGKDHKENKQ</sequence>
<dbReference type="Proteomes" id="UP000014977">
    <property type="component" value="Unassembled WGS sequence"/>
</dbReference>
<proteinExistence type="inferred from homology"/>
<evidence type="ECO:0000256" key="1">
    <source>
        <dbReference type="ARBA" id="ARBA00022475"/>
    </source>
</evidence>
<dbReference type="Gene3D" id="3.30.160.60">
    <property type="entry name" value="Classic Zinc Finger"/>
    <property type="match status" value="1"/>
</dbReference>
<accession>S7VFP6</accession>
<keyword evidence="10" id="KW-1185">Reference proteome</keyword>
<keyword evidence="2 7" id="KW-0812">Transmembrane</keyword>
<dbReference type="NCBIfam" id="TIGR00247">
    <property type="entry name" value="endolytic transglycosylase MltG"/>
    <property type="match status" value="1"/>
</dbReference>
<name>S7VFP6_DESML</name>
<dbReference type="CDD" id="cd08010">
    <property type="entry name" value="MltG_like"/>
    <property type="match status" value="1"/>
</dbReference>
<dbReference type="eggNOG" id="COG1559">
    <property type="taxonomic scope" value="Bacteria"/>
</dbReference>
<comment type="similarity">
    <text evidence="7">Belongs to the transglycosylase MltG family.</text>
</comment>
<dbReference type="PANTHER" id="PTHR30518:SF2">
    <property type="entry name" value="ENDOLYTIC MUREIN TRANSGLYCOSYLASE"/>
    <property type="match status" value="1"/>
</dbReference>
<dbReference type="RefSeq" id="WP_020875646.1">
    <property type="nucleotide sequence ID" value="NZ_ATHJ01000057.1"/>
</dbReference>
<evidence type="ECO:0000256" key="2">
    <source>
        <dbReference type="ARBA" id="ARBA00022692"/>
    </source>
</evidence>
<organism evidence="9 10">
    <name type="scientific">Desulfococcus multivorans DSM 2059</name>
    <dbReference type="NCBI Taxonomy" id="1121405"/>
    <lineage>
        <taxon>Bacteria</taxon>
        <taxon>Pseudomonadati</taxon>
        <taxon>Thermodesulfobacteriota</taxon>
        <taxon>Desulfobacteria</taxon>
        <taxon>Desulfobacterales</taxon>
        <taxon>Desulfococcaceae</taxon>
        <taxon>Desulfococcus</taxon>
    </lineage>
</organism>
<feature type="site" description="Important for catalytic activity" evidence="7">
    <location>
        <position position="229"/>
    </location>
</feature>
<evidence type="ECO:0000256" key="6">
    <source>
        <dbReference type="ARBA" id="ARBA00023316"/>
    </source>
</evidence>
<protein>
    <recommendedName>
        <fullName evidence="7">Endolytic murein transglycosylase</fullName>
        <ecNumber evidence="7">4.2.2.29</ecNumber>
    </recommendedName>
    <alternativeName>
        <fullName evidence="7">Peptidoglycan lytic transglycosylase</fullName>
    </alternativeName>
    <alternativeName>
        <fullName evidence="7">Peptidoglycan polymerization terminase</fullName>
    </alternativeName>
</protein>
<dbReference type="STRING" id="897.B2D07_08495"/>
<feature type="chain" id="PRO_5030177318" description="Endolytic murein transglycosylase" evidence="8">
    <location>
        <begin position="23"/>
        <end position="352"/>
    </location>
</feature>
<dbReference type="AlphaFoldDB" id="S7VFP6"/>
<evidence type="ECO:0000313" key="9">
    <source>
        <dbReference type="EMBL" id="EPR43273.1"/>
    </source>
</evidence>
<keyword evidence="8" id="KW-0732">Signal</keyword>
<dbReference type="OrthoDB" id="9814591at2"/>
<dbReference type="Pfam" id="PF02618">
    <property type="entry name" value="YceG"/>
    <property type="match status" value="1"/>
</dbReference>
<dbReference type="GO" id="GO:0008932">
    <property type="term" value="F:lytic endotransglycosylase activity"/>
    <property type="evidence" value="ECO:0007669"/>
    <property type="project" value="UniProtKB-UniRule"/>
</dbReference>
<reference evidence="9 10" key="1">
    <citation type="journal article" date="2013" name="Genome Announc.">
        <title>Draft genome sequences for three mercury-methylating, sulfate-reducing bacteria.</title>
        <authorList>
            <person name="Brown S.D."/>
            <person name="Hurt R.A.Jr."/>
            <person name="Gilmour C.C."/>
            <person name="Elias D.A."/>
        </authorList>
    </citation>
    <scope>NUCLEOTIDE SEQUENCE [LARGE SCALE GENOMIC DNA]</scope>
    <source>
        <strain evidence="9 10">DSM 2059</strain>
    </source>
</reference>
<dbReference type="InterPro" id="IPR003770">
    <property type="entry name" value="MLTG-like"/>
</dbReference>
<comment type="function">
    <text evidence="7">Functions as a peptidoglycan terminase that cleaves nascent peptidoglycan strands endolytically to terminate their elongation.</text>
</comment>
<evidence type="ECO:0000313" key="10">
    <source>
        <dbReference type="Proteomes" id="UP000014977"/>
    </source>
</evidence>
<evidence type="ECO:0000256" key="7">
    <source>
        <dbReference type="HAMAP-Rule" id="MF_02065"/>
    </source>
</evidence>
<evidence type="ECO:0000256" key="4">
    <source>
        <dbReference type="ARBA" id="ARBA00023136"/>
    </source>
</evidence>
<feature type="signal peptide" evidence="8">
    <location>
        <begin position="1"/>
        <end position="22"/>
    </location>
</feature>
<evidence type="ECO:0000256" key="3">
    <source>
        <dbReference type="ARBA" id="ARBA00022989"/>
    </source>
</evidence>
<keyword evidence="5 7" id="KW-0456">Lyase</keyword>
<dbReference type="GO" id="GO:0071555">
    <property type="term" value="P:cell wall organization"/>
    <property type="evidence" value="ECO:0007669"/>
    <property type="project" value="UniProtKB-KW"/>
</dbReference>
<gene>
    <name evidence="7" type="primary">mltG</name>
    <name evidence="9" type="ORF">dsmv_1299</name>
</gene>
<keyword evidence="1 7" id="KW-1003">Cell membrane</keyword>
<dbReference type="PANTHER" id="PTHR30518">
    <property type="entry name" value="ENDOLYTIC MUREIN TRANSGLYCOSYLASE"/>
    <property type="match status" value="1"/>
</dbReference>
<dbReference type="HAMAP" id="MF_02065">
    <property type="entry name" value="MltG"/>
    <property type="match status" value="1"/>
</dbReference>
<dbReference type="GO" id="GO:0009252">
    <property type="term" value="P:peptidoglycan biosynthetic process"/>
    <property type="evidence" value="ECO:0007669"/>
    <property type="project" value="UniProtKB-UniRule"/>
</dbReference>
<comment type="catalytic activity">
    <reaction evidence="7">
        <text>a peptidoglycan chain = a peptidoglycan chain with N-acetyl-1,6-anhydromuramyl-[peptide] at the reducing end + a peptidoglycan chain with N-acetylglucosamine at the non-reducing end.</text>
        <dbReference type="EC" id="4.2.2.29"/>
    </reaction>
</comment>
<dbReference type="Gene3D" id="3.30.1490.480">
    <property type="entry name" value="Endolytic murein transglycosylase"/>
    <property type="match status" value="1"/>
</dbReference>
<keyword evidence="4 7" id="KW-0472">Membrane</keyword>
<evidence type="ECO:0000256" key="8">
    <source>
        <dbReference type="SAM" id="SignalP"/>
    </source>
</evidence>
<keyword evidence="3 7" id="KW-1133">Transmembrane helix</keyword>
<dbReference type="EMBL" id="ATHJ01000057">
    <property type="protein sequence ID" value="EPR43273.1"/>
    <property type="molecule type" value="Genomic_DNA"/>
</dbReference>